<keyword evidence="2" id="KW-1185">Reference proteome</keyword>
<dbReference type="OrthoDB" id="5458825at2"/>
<sequence length="228" mass="26253">MFTLNECMLDNILRNARPFGHHEDAMELNLGFGFIYYGLVRALRPKHIVVIGSGFGFSVVCLGLGLKDNKTGRLSFVDPSYSLLRNGPFKTVGGMAKWNDPRKVEEHFAGFGLETIVSHHRMISEVFFARFKHFDLPPIDVAFIDGNHSFRDARNDFINVLKHSKKNSYVFLHDSNIYVREMIRHAGVKRWLNVLRNNKELFDLIDFPFDSGVALVRVAQDNAWKYME</sequence>
<evidence type="ECO:0000313" key="1">
    <source>
        <dbReference type="EMBL" id="ABK18578.1"/>
    </source>
</evidence>
<dbReference type="AlphaFoldDB" id="A0LMC6"/>
<dbReference type="Proteomes" id="UP000001784">
    <property type="component" value="Chromosome"/>
</dbReference>
<dbReference type="EMBL" id="CP000478">
    <property type="protein sequence ID" value="ABK18578.1"/>
    <property type="molecule type" value="Genomic_DNA"/>
</dbReference>
<dbReference type="Gene3D" id="3.40.50.150">
    <property type="entry name" value="Vaccinia Virus protein VP39"/>
    <property type="match status" value="1"/>
</dbReference>
<dbReference type="KEGG" id="sfu:Sfum_2901"/>
<organism evidence="1 2">
    <name type="scientific">Syntrophobacter fumaroxidans (strain DSM 10017 / MPOB)</name>
    <dbReference type="NCBI Taxonomy" id="335543"/>
    <lineage>
        <taxon>Bacteria</taxon>
        <taxon>Pseudomonadati</taxon>
        <taxon>Thermodesulfobacteriota</taxon>
        <taxon>Syntrophobacteria</taxon>
        <taxon>Syntrophobacterales</taxon>
        <taxon>Syntrophobacteraceae</taxon>
        <taxon>Syntrophobacter</taxon>
    </lineage>
</organism>
<gene>
    <name evidence="1" type="ordered locus">Sfum_2901</name>
</gene>
<accession>A0LMC6</accession>
<protein>
    <recommendedName>
        <fullName evidence="3">Class I SAM-dependent methyltransferase</fullName>
    </recommendedName>
</protein>
<dbReference type="HOGENOM" id="CLU_1188428_0_0_7"/>
<dbReference type="eggNOG" id="COG4122">
    <property type="taxonomic scope" value="Bacteria"/>
</dbReference>
<proteinExistence type="predicted"/>
<dbReference type="SUPFAM" id="SSF53335">
    <property type="entry name" value="S-adenosyl-L-methionine-dependent methyltransferases"/>
    <property type="match status" value="1"/>
</dbReference>
<name>A0LMC6_SYNFM</name>
<dbReference type="InterPro" id="IPR029063">
    <property type="entry name" value="SAM-dependent_MTases_sf"/>
</dbReference>
<dbReference type="STRING" id="335543.Sfum_2901"/>
<dbReference type="InParanoid" id="A0LMC6"/>
<dbReference type="RefSeq" id="WP_011699743.1">
    <property type="nucleotide sequence ID" value="NC_008554.1"/>
</dbReference>
<evidence type="ECO:0008006" key="3">
    <source>
        <dbReference type="Google" id="ProtNLM"/>
    </source>
</evidence>
<reference evidence="1 2" key="1">
    <citation type="submission" date="2006-10" db="EMBL/GenBank/DDBJ databases">
        <title>Complete sequence of Syntrophobacter fumaroxidans MPOB.</title>
        <authorList>
            <consortium name="US DOE Joint Genome Institute"/>
            <person name="Copeland A."/>
            <person name="Lucas S."/>
            <person name="Lapidus A."/>
            <person name="Barry K."/>
            <person name="Detter J.C."/>
            <person name="Glavina del Rio T."/>
            <person name="Hammon N."/>
            <person name="Israni S."/>
            <person name="Pitluck S."/>
            <person name="Goltsman E.G."/>
            <person name="Martinez M."/>
            <person name="Schmutz J."/>
            <person name="Larimer F."/>
            <person name="Land M."/>
            <person name="Hauser L."/>
            <person name="Kyrpides N."/>
            <person name="Kim E."/>
            <person name="Boone D.R."/>
            <person name="Brockman F."/>
            <person name="Culley D."/>
            <person name="Ferry J."/>
            <person name="Gunsalus R."/>
            <person name="McInerney M.J."/>
            <person name="Morrison M."/>
            <person name="Plugge C."/>
            <person name="Rohlin L."/>
            <person name="Scholten J."/>
            <person name="Sieber J."/>
            <person name="Stams A.J.M."/>
            <person name="Worm P."/>
            <person name="Henstra A.M."/>
            <person name="Richardson P."/>
        </authorList>
    </citation>
    <scope>NUCLEOTIDE SEQUENCE [LARGE SCALE GENOMIC DNA]</scope>
    <source>
        <strain evidence="2">DSM 10017 / MPOB</strain>
    </source>
</reference>
<dbReference type="Pfam" id="PF13578">
    <property type="entry name" value="Methyltransf_24"/>
    <property type="match status" value="1"/>
</dbReference>
<evidence type="ECO:0000313" key="2">
    <source>
        <dbReference type="Proteomes" id="UP000001784"/>
    </source>
</evidence>